<evidence type="ECO:0000313" key="2">
    <source>
        <dbReference type="Proteomes" id="UP000265520"/>
    </source>
</evidence>
<sequence>MLRHAQLLLTHPAPRAAPSALRAASRTKCQQFSLHLRHTQHPLCHAQVAD</sequence>
<name>A0A392RUV2_9FABA</name>
<accession>A0A392RUV2</accession>
<dbReference type="Proteomes" id="UP000265520">
    <property type="component" value="Unassembled WGS sequence"/>
</dbReference>
<evidence type="ECO:0000313" key="1">
    <source>
        <dbReference type="EMBL" id="MCI40393.1"/>
    </source>
</evidence>
<organism evidence="1 2">
    <name type="scientific">Trifolium medium</name>
    <dbReference type="NCBI Taxonomy" id="97028"/>
    <lineage>
        <taxon>Eukaryota</taxon>
        <taxon>Viridiplantae</taxon>
        <taxon>Streptophyta</taxon>
        <taxon>Embryophyta</taxon>
        <taxon>Tracheophyta</taxon>
        <taxon>Spermatophyta</taxon>
        <taxon>Magnoliopsida</taxon>
        <taxon>eudicotyledons</taxon>
        <taxon>Gunneridae</taxon>
        <taxon>Pentapetalae</taxon>
        <taxon>rosids</taxon>
        <taxon>fabids</taxon>
        <taxon>Fabales</taxon>
        <taxon>Fabaceae</taxon>
        <taxon>Papilionoideae</taxon>
        <taxon>50 kb inversion clade</taxon>
        <taxon>NPAAA clade</taxon>
        <taxon>Hologalegina</taxon>
        <taxon>IRL clade</taxon>
        <taxon>Trifolieae</taxon>
        <taxon>Trifolium</taxon>
    </lineage>
</organism>
<reference evidence="1 2" key="1">
    <citation type="journal article" date="2018" name="Front. Plant Sci.">
        <title>Red Clover (Trifolium pratense) and Zigzag Clover (T. medium) - A Picture of Genomic Similarities and Differences.</title>
        <authorList>
            <person name="Dluhosova J."/>
            <person name="Istvanek J."/>
            <person name="Nedelnik J."/>
            <person name="Repkova J."/>
        </authorList>
    </citation>
    <scope>NUCLEOTIDE SEQUENCE [LARGE SCALE GENOMIC DNA]</scope>
    <source>
        <strain evidence="2">cv. 10/8</strain>
        <tissue evidence="1">Leaf</tissue>
    </source>
</reference>
<dbReference type="AlphaFoldDB" id="A0A392RUV2"/>
<comment type="caution">
    <text evidence="1">The sequence shown here is derived from an EMBL/GenBank/DDBJ whole genome shotgun (WGS) entry which is preliminary data.</text>
</comment>
<protein>
    <submittedName>
        <fullName evidence="1">Uncharacterized protein</fullName>
    </submittedName>
</protein>
<proteinExistence type="predicted"/>
<dbReference type="EMBL" id="LXQA010279259">
    <property type="protein sequence ID" value="MCI40393.1"/>
    <property type="molecule type" value="Genomic_DNA"/>
</dbReference>
<keyword evidence="2" id="KW-1185">Reference proteome</keyword>